<organism evidence="1 2">
    <name type="scientific">Sclerotinia nivalis</name>
    <dbReference type="NCBI Taxonomy" id="352851"/>
    <lineage>
        <taxon>Eukaryota</taxon>
        <taxon>Fungi</taxon>
        <taxon>Dikarya</taxon>
        <taxon>Ascomycota</taxon>
        <taxon>Pezizomycotina</taxon>
        <taxon>Leotiomycetes</taxon>
        <taxon>Helotiales</taxon>
        <taxon>Sclerotiniaceae</taxon>
        <taxon>Sclerotinia</taxon>
    </lineage>
</organism>
<accession>A0A9X0ARF7</accession>
<keyword evidence="2" id="KW-1185">Reference proteome</keyword>
<dbReference type="Proteomes" id="UP001152300">
    <property type="component" value="Unassembled WGS sequence"/>
</dbReference>
<dbReference type="AlphaFoldDB" id="A0A9X0ARF7"/>
<dbReference type="EMBL" id="JAPEIS010000004">
    <property type="protein sequence ID" value="KAJ8067088.1"/>
    <property type="molecule type" value="Genomic_DNA"/>
</dbReference>
<protein>
    <submittedName>
        <fullName evidence="1">Uncharacterized protein</fullName>
    </submittedName>
</protein>
<comment type="caution">
    <text evidence="1">The sequence shown here is derived from an EMBL/GenBank/DDBJ whole genome shotgun (WGS) entry which is preliminary data.</text>
</comment>
<dbReference type="OrthoDB" id="415706at2759"/>
<gene>
    <name evidence="1" type="ORF">OCU04_004467</name>
</gene>
<reference evidence="1" key="1">
    <citation type="submission" date="2022-11" db="EMBL/GenBank/DDBJ databases">
        <title>Genome Resource of Sclerotinia nivalis Strain SnTB1, a Plant Pathogen Isolated from American Ginseng.</title>
        <authorList>
            <person name="Fan S."/>
        </authorList>
    </citation>
    <scope>NUCLEOTIDE SEQUENCE</scope>
    <source>
        <strain evidence="1">SnTB1</strain>
    </source>
</reference>
<dbReference type="Gene3D" id="1.20.120.1240">
    <property type="entry name" value="Dynamin, middle domain"/>
    <property type="match status" value="1"/>
</dbReference>
<proteinExistence type="predicted"/>
<evidence type="ECO:0000313" key="1">
    <source>
        <dbReference type="EMBL" id="KAJ8067088.1"/>
    </source>
</evidence>
<name>A0A9X0ARF7_9HELO</name>
<sequence length="268" mass="31092">MYPIPSNDSILALQTLNRELEVRHKYQIDKSVGAVSIRGTIEAEEAREKGESEKLTKKEGLDWVRQALTRTRGKELVGNYNPLLISELFWEQSTKWERLAAEHIERVSDVCTRFLKDLLLEMTPKDVESRLWSSRIEDQLRDRNSAAARELGYLMEDHVNHPINYNHYYTDTVKNRQQERENADLEKCCQDAAEGVETSEGVQVSLVVQRIKENLMKSTEKDMEVVTSEAALDCVLAIYKVCYLPTICMYRILTNDFFRSSRKFSSQM</sequence>
<evidence type="ECO:0000313" key="2">
    <source>
        <dbReference type="Proteomes" id="UP001152300"/>
    </source>
</evidence>